<dbReference type="Proteomes" id="UP000253501">
    <property type="component" value="Unassembled WGS sequence"/>
</dbReference>
<reference evidence="1 2" key="1">
    <citation type="submission" date="2018-04" db="EMBL/GenBank/DDBJ databases">
        <title>Cupriavidus necator CR12 genome sequencing and assembly.</title>
        <authorList>
            <person name="Ben Fekih I."/>
            <person name="Mazhar H.S."/>
            <person name="Bello S.K."/>
            <person name="Rensing C."/>
        </authorList>
    </citation>
    <scope>NUCLEOTIDE SEQUENCE [LARGE SCALE GENOMIC DNA]</scope>
    <source>
        <strain evidence="1 2">CR12</strain>
    </source>
</reference>
<evidence type="ECO:0000313" key="1">
    <source>
        <dbReference type="EMBL" id="RCJ05858.1"/>
    </source>
</evidence>
<dbReference type="AlphaFoldDB" id="A0A367PD98"/>
<dbReference type="EMBL" id="QDHA01000064">
    <property type="protein sequence ID" value="RCJ05858.1"/>
    <property type="molecule type" value="Genomic_DNA"/>
</dbReference>
<name>A0A367PD98_CUPNE</name>
<accession>A0A367PD98</accession>
<comment type="caution">
    <text evidence="1">The sequence shown here is derived from an EMBL/GenBank/DDBJ whole genome shotgun (WGS) entry which is preliminary data.</text>
</comment>
<gene>
    <name evidence="1" type="ORF">DDK22_24545</name>
</gene>
<protein>
    <submittedName>
        <fullName evidence="1">Uncharacterized protein</fullName>
    </submittedName>
</protein>
<sequence>MRRCAMYSHSHHGITAEHNGADMLVTAHSPGENPLSLAVQRAAQLHGLLLMASDHGASTLDPVDFDQECWESLLSLAAWLAHETQVLSELAMLQGQALQAD</sequence>
<evidence type="ECO:0000313" key="2">
    <source>
        <dbReference type="Proteomes" id="UP000253501"/>
    </source>
</evidence>
<organism evidence="1 2">
    <name type="scientific">Cupriavidus necator</name>
    <name type="common">Alcaligenes eutrophus</name>
    <name type="synonym">Ralstonia eutropha</name>
    <dbReference type="NCBI Taxonomy" id="106590"/>
    <lineage>
        <taxon>Bacteria</taxon>
        <taxon>Pseudomonadati</taxon>
        <taxon>Pseudomonadota</taxon>
        <taxon>Betaproteobacteria</taxon>
        <taxon>Burkholderiales</taxon>
        <taxon>Burkholderiaceae</taxon>
        <taxon>Cupriavidus</taxon>
    </lineage>
</organism>
<proteinExistence type="predicted"/>